<dbReference type="GeneID" id="106162478"/>
<dbReference type="GO" id="GO:0016020">
    <property type="term" value="C:membrane"/>
    <property type="evidence" value="ECO:0007669"/>
    <property type="project" value="InterPro"/>
</dbReference>
<dbReference type="STRING" id="7574.A0A2R2MIL0"/>
<evidence type="ECO:0000259" key="2">
    <source>
        <dbReference type="PROSITE" id="PS50801"/>
    </source>
</evidence>
<dbReference type="InterPro" id="IPR036513">
    <property type="entry name" value="STAS_dom_sf"/>
</dbReference>
<gene>
    <name evidence="4" type="primary">LOC106162478</name>
</gene>
<evidence type="ECO:0000256" key="1">
    <source>
        <dbReference type="SAM" id="MobiDB-lite"/>
    </source>
</evidence>
<dbReference type="CDD" id="cd07042">
    <property type="entry name" value="STAS_SulP_like_sulfate_transporter"/>
    <property type="match status" value="1"/>
</dbReference>
<dbReference type="KEGG" id="lak:106162478"/>
<sequence>MNKSDTEKATEVQASLDKANNMKKSDADQTTQADAPRDKAEDVKNFDAEQTTKAQALPDKAEDQTTVPIALEMGDTTGDTYSGDADSPKSDLPVHHIILDCEAFTYIDALGAKVITQVVAEYGDVGISIFLANCKSSVLELLDKTGFFEKNSMSVVYLTVHDAVTAAQQKCN</sequence>
<dbReference type="InterPro" id="IPR001902">
    <property type="entry name" value="SLC26A/SulP_fam"/>
</dbReference>
<dbReference type="RefSeq" id="XP_023930060.1">
    <property type="nucleotide sequence ID" value="XM_024074292.1"/>
</dbReference>
<dbReference type="Proteomes" id="UP000085678">
    <property type="component" value="Unplaced"/>
</dbReference>
<evidence type="ECO:0000313" key="3">
    <source>
        <dbReference type="Proteomes" id="UP000085678"/>
    </source>
</evidence>
<dbReference type="InParanoid" id="A0A2R2MIL0"/>
<dbReference type="PROSITE" id="PS50801">
    <property type="entry name" value="STAS"/>
    <property type="match status" value="1"/>
</dbReference>
<feature type="domain" description="STAS" evidence="2">
    <location>
        <begin position="97"/>
        <end position="167"/>
    </location>
</feature>
<dbReference type="OrthoDB" id="288203at2759"/>
<evidence type="ECO:0000313" key="4">
    <source>
        <dbReference type="RefSeq" id="XP_023930060.1"/>
    </source>
</evidence>
<dbReference type="Pfam" id="PF01740">
    <property type="entry name" value="STAS"/>
    <property type="match status" value="1"/>
</dbReference>
<keyword evidence="3" id="KW-1185">Reference proteome</keyword>
<dbReference type="PANTHER" id="PTHR11814">
    <property type="entry name" value="SULFATE TRANSPORTER"/>
    <property type="match status" value="1"/>
</dbReference>
<name>A0A2R2MIL0_LINAN</name>
<reference evidence="4" key="1">
    <citation type="submission" date="2025-08" db="UniProtKB">
        <authorList>
            <consortium name="RefSeq"/>
        </authorList>
    </citation>
    <scope>IDENTIFICATION</scope>
    <source>
        <tissue evidence="4">Gonads</tissue>
    </source>
</reference>
<proteinExistence type="predicted"/>
<feature type="compositionally biased region" description="Basic and acidic residues" evidence="1">
    <location>
        <begin position="1"/>
        <end position="10"/>
    </location>
</feature>
<protein>
    <submittedName>
        <fullName evidence="4">Pendrin-like</fullName>
    </submittedName>
</protein>
<dbReference type="AlphaFoldDB" id="A0A2R2MIL0"/>
<dbReference type="InterPro" id="IPR002645">
    <property type="entry name" value="STAS_dom"/>
</dbReference>
<dbReference type="Gene3D" id="3.30.750.24">
    <property type="entry name" value="STAS domain"/>
    <property type="match status" value="1"/>
</dbReference>
<organism evidence="3 4">
    <name type="scientific">Lingula anatina</name>
    <name type="common">Brachiopod</name>
    <name type="synonym">Lingula unguis</name>
    <dbReference type="NCBI Taxonomy" id="7574"/>
    <lineage>
        <taxon>Eukaryota</taxon>
        <taxon>Metazoa</taxon>
        <taxon>Spiralia</taxon>
        <taxon>Lophotrochozoa</taxon>
        <taxon>Brachiopoda</taxon>
        <taxon>Linguliformea</taxon>
        <taxon>Lingulata</taxon>
        <taxon>Lingulida</taxon>
        <taxon>Linguloidea</taxon>
        <taxon>Lingulidae</taxon>
        <taxon>Lingula</taxon>
    </lineage>
</organism>
<dbReference type="SUPFAM" id="SSF52091">
    <property type="entry name" value="SpoIIaa-like"/>
    <property type="match status" value="1"/>
</dbReference>
<dbReference type="GO" id="GO:0055085">
    <property type="term" value="P:transmembrane transport"/>
    <property type="evidence" value="ECO:0007669"/>
    <property type="project" value="InterPro"/>
</dbReference>
<accession>A0A2R2MIL0</accession>
<feature type="compositionally biased region" description="Basic and acidic residues" evidence="1">
    <location>
        <begin position="35"/>
        <end position="47"/>
    </location>
</feature>
<feature type="region of interest" description="Disordered" evidence="1">
    <location>
        <begin position="1"/>
        <end position="87"/>
    </location>
</feature>